<dbReference type="Proteomes" id="UP000292702">
    <property type="component" value="Unassembled WGS sequence"/>
</dbReference>
<dbReference type="AlphaFoldDB" id="A0A4R0RDL0"/>
<sequence>MPDCSSPSVFHLEFDLANRRFEGPNPARLLPNYPHCELNTAGEPFALEPQTIRVTDVLYSGDRSTVYLGRCSTGLKTELALKFTNEDDVLAEAGAYDSSEALQGNVIPKLFGVLFGNMRRRGANMACLVLERFGSRIEGCFTDLDTLEKAKILDKLVVAHHAGLDPIDFAPRNVLVRDGDYRITDLGHAKPHLGPCRWTYGFVQHVGTKEYDDGEPKRGGCFEIWEAAVMMGFWNANKLRVCGSLFVDKSPDLPSQAEVDDLITDIGISFGTMYDEAQVEELAVRYYRAMKTRLMAGYSCERLRSLRLKVSYEVHKEWHIENDIPFEPLPPWEAAAAESEDEDSGSES</sequence>
<dbReference type="InterPro" id="IPR011009">
    <property type="entry name" value="Kinase-like_dom_sf"/>
</dbReference>
<name>A0A4R0RDL0_9APHY</name>
<feature type="compositionally biased region" description="Acidic residues" evidence="1">
    <location>
        <begin position="338"/>
        <end position="348"/>
    </location>
</feature>
<keyword evidence="3" id="KW-1185">Reference proteome</keyword>
<evidence type="ECO:0000313" key="3">
    <source>
        <dbReference type="Proteomes" id="UP000292702"/>
    </source>
</evidence>
<dbReference type="SUPFAM" id="SSF56112">
    <property type="entry name" value="Protein kinase-like (PK-like)"/>
    <property type="match status" value="1"/>
</dbReference>
<evidence type="ECO:0000313" key="2">
    <source>
        <dbReference type="EMBL" id="TCD65156.1"/>
    </source>
</evidence>
<evidence type="ECO:0000256" key="1">
    <source>
        <dbReference type="SAM" id="MobiDB-lite"/>
    </source>
</evidence>
<proteinExistence type="predicted"/>
<accession>A0A4R0RDL0</accession>
<protein>
    <recommendedName>
        <fullName evidence="4">Protein kinase domain-containing protein</fullName>
    </recommendedName>
</protein>
<evidence type="ECO:0008006" key="4">
    <source>
        <dbReference type="Google" id="ProtNLM"/>
    </source>
</evidence>
<organism evidence="2 3">
    <name type="scientific">Steccherinum ochraceum</name>
    <dbReference type="NCBI Taxonomy" id="92696"/>
    <lineage>
        <taxon>Eukaryota</taxon>
        <taxon>Fungi</taxon>
        <taxon>Dikarya</taxon>
        <taxon>Basidiomycota</taxon>
        <taxon>Agaricomycotina</taxon>
        <taxon>Agaricomycetes</taxon>
        <taxon>Polyporales</taxon>
        <taxon>Steccherinaceae</taxon>
        <taxon>Steccherinum</taxon>
    </lineage>
</organism>
<comment type="caution">
    <text evidence="2">The sequence shown here is derived from an EMBL/GenBank/DDBJ whole genome shotgun (WGS) entry which is preliminary data.</text>
</comment>
<dbReference type="EMBL" id="RWJN01000195">
    <property type="protein sequence ID" value="TCD65156.1"/>
    <property type="molecule type" value="Genomic_DNA"/>
</dbReference>
<gene>
    <name evidence="2" type="ORF">EIP91_003012</name>
</gene>
<feature type="region of interest" description="Disordered" evidence="1">
    <location>
        <begin position="328"/>
        <end position="348"/>
    </location>
</feature>
<dbReference type="OrthoDB" id="427969at2759"/>
<reference evidence="2 3" key="1">
    <citation type="submission" date="2018-11" db="EMBL/GenBank/DDBJ databases">
        <title>Genome assembly of Steccherinum ochraceum LE-BIN_3174, the white-rot fungus of the Steccherinaceae family (The Residual Polyporoid clade, Polyporales, Basidiomycota).</title>
        <authorList>
            <person name="Fedorova T.V."/>
            <person name="Glazunova O.A."/>
            <person name="Landesman E.O."/>
            <person name="Moiseenko K.V."/>
            <person name="Psurtseva N.V."/>
            <person name="Savinova O.S."/>
            <person name="Shakhova N.V."/>
            <person name="Tyazhelova T.V."/>
            <person name="Vasina D.V."/>
        </authorList>
    </citation>
    <scope>NUCLEOTIDE SEQUENCE [LARGE SCALE GENOMIC DNA]</scope>
    <source>
        <strain evidence="2 3">LE-BIN_3174</strain>
    </source>
</reference>